<dbReference type="Proteomes" id="UP000186551">
    <property type="component" value="Unassembled WGS sequence"/>
</dbReference>
<reference evidence="1 2" key="1">
    <citation type="submission" date="2016-03" db="EMBL/GenBank/DDBJ databases">
        <title>Genome sequence of Pontibacter sp. nov., of the family cytophagaceae, isolated from marine sediment of the Yellow Sea, China.</title>
        <authorList>
            <person name="Zhang G."/>
            <person name="Zhang R."/>
        </authorList>
    </citation>
    <scope>NUCLEOTIDE SEQUENCE [LARGE SCALE GENOMIC DNA]</scope>
    <source>
        <strain evidence="1 2">S10-8</strain>
    </source>
</reference>
<gene>
    <name evidence="1" type="ORF">A3841_02775</name>
</gene>
<evidence type="ECO:0000313" key="1">
    <source>
        <dbReference type="EMBL" id="OKL38893.1"/>
    </source>
</evidence>
<accession>A0A1Q5P9L4</accession>
<name>A0A1Q5P9L4_9BACT</name>
<sequence>MMEQPLPNPILFHPLKHHLGYLRDFAAQSITWPEPELRKAFQRIGGSQLDLYIGPLPSLQIAEEVILYLQQRHLLTPEPYRQHLVPVGYRLCTLSDGSAWALRWGLHTGRHVHLHPGRYSLHTLRIKANHLKTALAVTIASIKYNQPISLQLLNQVRAEWLELPPVTGYTSAEGLGKVLDLVPGNA</sequence>
<dbReference type="EMBL" id="LVWA01000010">
    <property type="protein sequence ID" value="OKL38893.1"/>
    <property type="molecule type" value="Genomic_DNA"/>
</dbReference>
<keyword evidence="2" id="KW-1185">Reference proteome</keyword>
<evidence type="ECO:0000313" key="2">
    <source>
        <dbReference type="Proteomes" id="UP000186551"/>
    </source>
</evidence>
<dbReference type="AlphaFoldDB" id="A0A1Q5P9L4"/>
<comment type="caution">
    <text evidence="1">The sequence shown here is derived from an EMBL/GenBank/DDBJ whole genome shotgun (WGS) entry which is preliminary data.</text>
</comment>
<protein>
    <submittedName>
        <fullName evidence="1">Uncharacterized protein</fullName>
    </submittedName>
</protein>
<proteinExistence type="predicted"/>
<organism evidence="1 2">
    <name type="scientific">Pontibacter flavimaris</name>
    <dbReference type="NCBI Taxonomy" id="1797110"/>
    <lineage>
        <taxon>Bacteria</taxon>
        <taxon>Pseudomonadati</taxon>
        <taxon>Bacteroidota</taxon>
        <taxon>Cytophagia</taxon>
        <taxon>Cytophagales</taxon>
        <taxon>Hymenobacteraceae</taxon>
        <taxon>Pontibacter</taxon>
    </lineage>
</organism>